<name>A0A2P6S0N1_ROSCH</name>
<accession>A0A2P6S0N1</accession>
<evidence type="ECO:0000313" key="2">
    <source>
        <dbReference type="Proteomes" id="UP000238479"/>
    </source>
</evidence>
<protein>
    <submittedName>
        <fullName evidence="1">Uncharacterized protein</fullName>
    </submittedName>
</protein>
<dbReference type="EMBL" id="PDCK01000040">
    <property type="protein sequence ID" value="PRQ52244.1"/>
    <property type="molecule type" value="Genomic_DNA"/>
</dbReference>
<keyword evidence="2" id="KW-1185">Reference proteome</keyword>
<gene>
    <name evidence="1" type="ORF">RchiOBHm_Chr2g0153361</name>
</gene>
<comment type="caution">
    <text evidence="1">The sequence shown here is derived from an EMBL/GenBank/DDBJ whole genome shotgun (WGS) entry which is preliminary data.</text>
</comment>
<reference evidence="1 2" key="1">
    <citation type="journal article" date="2018" name="Nat. Genet.">
        <title>The Rosa genome provides new insights in the design of modern roses.</title>
        <authorList>
            <person name="Bendahmane M."/>
        </authorList>
    </citation>
    <scope>NUCLEOTIDE SEQUENCE [LARGE SCALE GENOMIC DNA]</scope>
    <source>
        <strain evidence="2">cv. Old Blush</strain>
    </source>
</reference>
<organism evidence="1 2">
    <name type="scientific">Rosa chinensis</name>
    <name type="common">China rose</name>
    <dbReference type="NCBI Taxonomy" id="74649"/>
    <lineage>
        <taxon>Eukaryota</taxon>
        <taxon>Viridiplantae</taxon>
        <taxon>Streptophyta</taxon>
        <taxon>Embryophyta</taxon>
        <taxon>Tracheophyta</taxon>
        <taxon>Spermatophyta</taxon>
        <taxon>Magnoliopsida</taxon>
        <taxon>eudicotyledons</taxon>
        <taxon>Gunneridae</taxon>
        <taxon>Pentapetalae</taxon>
        <taxon>rosids</taxon>
        <taxon>fabids</taxon>
        <taxon>Rosales</taxon>
        <taxon>Rosaceae</taxon>
        <taxon>Rosoideae</taxon>
        <taxon>Rosoideae incertae sedis</taxon>
        <taxon>Rosa</taxon>
    </lineage>
</organism>
<evidence type="ECO:0000313" key="1">
    <source>
        <dbReference type="EMBL" id="PRQ52244.1"/>
    </source>
</evidence>
<dbReference type="Gramene" id="PRQ52244">
    <property type="protein sequence ID" value="PRQ52244"/>
    <property type="gene ID" value="RchiOBHm_Chr2g0153361"/>
</dbReference>
<dbReference type="AlphaFoldDB" id="A0A2P6S0N1"/>
<sequence length="60" mass="7415">MRSTFGCLEKRRVDMKFFITEEFSSWNYFCLKNIQWLHQRTNQVVDFESSSSEQFVKIRR</sequence>
<dbReference type="Proteomes" id="UP000238479">
    <property type="component" value="Chromosome 2"/>
</dbReference>
<proteinExistence type="predicted"/>